<proteinExistence type="predicted"/>
<protein>
    <submittedName>
        <fullName evidence="1">9409_t:CDS:1</fullName>
    </submittedName>
</protein>
<organism evidence="1 2">
    <name type="scientific">Acaulospora colombiana</name>
    <dbReference type="NCBI Taxonomy" id="27376"/>
    <lineage>
        <taxon>Eukaryota</taxon>
        <taxon>Fungi</taxon>
        <taxon>Fungi incertae sedis</taxon>
        <taxon>Mucoromycota</taxon>
        <taxon>Glomeromycotina</taxon>
        <taxon>Glomeromycetes</taxon>
        <taxon>Diversisporales</taxon>
        <taxon>Acaulosporaceae</taxon>
        <taxon>Acaulospora</taxon>
    </lineage>
</organism>
<feature type="non-terminal residue" evidence="1">
    <location>
        <position position="1"/>
    </location>
</feature>
<dbReference type="EMBL" id="CAJVPT010026226">
    <property type="protein sequence ID" value="CAG8678516.1"/>
    <property type="molecule type" value="Genomic_DNA"/>
</dbReference>
<feature type="non-terminal residue" evidence="1">
    <location>
        <position position="876"/>
    </location>
</feature>
<evidence type="ECO:0000313" key="1">
    <source>
        <dbReference type="EMBL" id="CAG8678516.1"/>
    </source>
</evidence>
<reference evidence="1" key="1">
    <citation type="submission" date="2021-06" db="EMBL/GenBank/DDBJ databases">
        <authorList>
            <person name="Kallberg Y."/>
            <person name="Tangrot J."/>
            <person name="Rosling A."/>
        </authorList>
    </citation>
    <scope>NUCLEOTIDE SEQUENCE</scope>
    <source>
        <strain evidence="1">CL356</strain>
    </source>
</reference>
<keyword evidence="2" id="KW-1185">Reference proteome</keyword>
<dbReference type="Proteomes" id="UP000789525">
    <property type="component" value="Unassembled WGS sequence"/>
</dbReference>
<gene>
    <name evidence="1" type="ORF">ACOLOM_LOCUS9237</name>
</gene>
<sequence>DPYEGRNMDESDDGGTGRQKRNEGVNGKRKAVVLAVSSSEDEGYAKRRKRRRPLLYPMSTEDARSLEQARNDLISSHEQKMQQLIEERRALAKDVFALTRVSGALMRLPALTSIKEEQFRQFMDSFPMSSLPSKEFLLGANMTTMNGSLPSNALGNIPAVKIDSYYDDTEDVDEQMDVDDLNGFPSKYKLKLKWGKNARHDNKPVSSSLYSSEYSSKLPTIPPHLLNKDLSRLLEPPASEVKDGKAQSPPIDFNRWQATIIYNPAYKLVRKASKCLTTSDWNTAIQELVLTRAFERIEELRTSDQWSFRQPKRQIIPHPKDHWAYLLDEAKWMQADFREEREWKRTLAYEVAQAVMEWHRSTPEERIGLRGFYQPPIIEDIGEPIERGVPEGDDEEYIELSKAAQLAILAVPELDAKVEEQAITMDVQEDEPVIKSPKVDVTEESVQKEPEFTMKIEDNEPNIPPIPQDDKDPILPELTLPIDDYKNPVLFVLPEETKAIDLLPHFEEIREPILELDSKALWVDPLELDIPDTQEVKEDEPEKVTPDIARPNDRARRADWETLFPDLPLYEMLSPPDFNNRRLTSREDEVQSKSIAISPYANSQPLVLGALQPALQLHNGQWQTFDLAPVSAEEGQRPVPISSRSERSRPPSSLKLAQRISEATPRSPAWFPSEDALLRKIAPELLYNWRLIADAFNFFYHSNQMEQRTASQCYVRYEFCFGNQSTTLEGDTSIDTLDGDAFTKYAAARANSAAAASRKPKVIEDFVPTASPHDDDPKFMRHKFIHRAIKRVMKKREEDSKARDVTHRVMHPHQSHESIIKSKVLTPQELGRMKRETEEKRGQVALHGATVGALPGMGNPQMNGGPAQMAMRGPGG</sequence>
<evidence type="ECO:0000313" key="2">
    <source>
        <dbReference type="Proteomes" id="UP000789525"/>
    </source>
</evidence>
<name>A0ACA9NUW4_9GLOM</name>
<accession>A0ACA9NUW4</accession>
<comment type="caution">
    <text evidence="1">The sequence shown here is derived from an EMBL/GenBank/DDBJ whole genome shotgun (WGS) entry which is preliminary data.</text>
</comment>